<evidence type="ECO:0000256" key="1">
    <source>
        <dbReference type="SAM" id="MobiDB-lite"/>
    </source>
</evidence>
<proteinExistence type="predicted"/>
<organism evidence="3 4">
    <name type="scientific">Paenibacillus shirakamiensis</name>
    <dbReference type="NCBI Taxonomy" id="1265935"/>
    <lineage>
        <taxon>Bacteria</taxon>
        <taxon>Bacillati</taxon>
        <taxon>Bacillota</taxon>
        <taxon>Bacilli</taxon>
        <taxon>Bacillales</taxon>
        <taxon>Paenibacillaceae</taxon>
        <taxon>Paenibacillus</taxon>
    </lineage>
</organism>
<gene>
    <name evidence="3" type="ORF">J2Z69_002019</name>
</gene>
<protein>
    <recommendedName>
        <fullName evidence="5">DUF4367 domain-containing protein</fullName>
    </recommendedName>
</protein>
<keyword evidence="2" id="KW-0472">Membrane</keyword>
<evidence type="ECO:0000313" key="3">
    <source>
        <dbReference type="EMBL" id="MBP2000976.1"/>
    </source>
</evidence>
<feature type="region of interest" description="Disordered" evidence="1">
    <location>
        <begin position="1"/>
        <end position="34"/>
    </location>
</feature>
<feature type="compositionally biased region" description="Basic and acidic residues" evidence="1">
    <location>
        <begin position="71"/>
        <end position="97"/>
    </location>
</feature>
<evidence type="ECO:0000256" key="2">
    <source>
        <dbReference type="SAM" id="Phobius"/>
    </source>
</evidence>
<evidence type="ECO:0008006" key="5">
    <source>
        <dbReference type="Google" id="ProtNLM"/>
    </source>
</evidence>
<reference evidence="3 4" key="1">
    <citation type="submission" date="2021-03" db="EMBL/GenBank/DDBJ databases">
        <title>Genomic Encyclopedia of Type Strains, Phase IV (KMG-IV): sequencing the most valuable type-strain genomes for metagenomic binning, comparative biology and taxonomic classification.</title>
        <authorList>
            <person name="Goeker M."/>
        </authorList>
    </citation>
    <scope>NUCLEOTIDE SEQUENCE [LARGE SCALE GENOMIC DNA]</scope>
    <source>
        <strain evidence="3 4">DSM 26806</strain>
    </source>
</reference>
<feature type="transmembrane region" description="Helical" evidence="2">
    <location>
        <begin position="108"/>
        <end position="127"/>
    </location>
</feature>
<feature type="region of interest" description="Disordered" evidence="1">
    <location>
        <begin position="70"/>
        <end position="98"/>
    </location>
</feature>
<feature type="compositionally biased region" description="Basic and acidic residues" evidence="1">
    <location>
        <begin position="1"/>
        <end position="23"/>
    </location>
</feature>
<sequence>MKLEPNDKLNADKEESSRIDPVLRHPKKDNKKTDAAWQRMVAAMQQEQPSAQWAAWDASDSLQQPSTLAAHAKEGKMDQRTSDMEKFHENKTQEKVSRRWMSRGMRRWSAAAAAVLVVAVTLSTPVGNKALASILGQFRMEQVTEVNQEDLEQLFNKIFQDGASEQAINRYGTFRVVTGKENRNDNMKADAAAQSVGFPLVPESITGKQDNYYVSSSNSIEFTLHVNEMNNTMKNLGATYLFPESVDGKKITLTNSPSVHYTIFNNADTDEERREAYADLSQLKAPNITVEDGVDLEEAMKAVLQFPLLPSQVRESLERSQFLTTGNLPLPVITEGTSKEKIISGTKVLITEQSYKTNTTKQATWVKDGIMNQFTINLDKERNQKDFFDQKLEELVHA</sequence>
<evidence type="ECO:0000313" key="4">
    <source>
        <dbReference type="Proteomes" id="UP001519288"/>
    </source>
</evidence>
<dbReference type="EMBL" id="JAGGLD010000003">
    <property type="protein sequence ID" value="MBP2000976.1"/>
    <property type="molecule type" value="Genomic_DNA"/>
</dbReference>
<keyword evidence="2" id="KW-1133">Transmembrane helix</keyword>
<comment type="caution">
    <text evidence="3">The sequence shown here is derived from an EMBL/GenBank/DDBJ whole genome shotgun (WGS) entry which is preliminary data.</text>
</comment>
<dbReference type="RefSeq" id="WP_209861600.1">
    <property type="nucleotide sequence ID" value="NZ_JAGGLD010000003.1"/>
</dbReference>
<keyword evidence="2" id="KW-0812">Transmembrane</keyword>
<keyword evidence="4" id="KW-1185">Reference proteome</keyword>
<dbReference type="Proteomes" id="UP001519288">
    <property type="component" value="Unassembled WGS sequence"/>
</dbReference>
<name>A0ABS4JGX5_9BACL</name>
<accession>A0ABS4JGX5</accession>